<dbReference type="PANTHER" id="PTHR34975">
    <property type="entry name" value="SPORE GERMINATION PROTEIN A2"/>
    <property type="match status" value="1"/>
</dbReference>
<evidence type="ECO:0000256" key="4">
    <source>
        <dbReference type="ARBA" id="ARBA00022544"/>
    </source>
</evidence>
<name>A0ABY9SWJ7_BREBE</name>
<dbReference type="Proteomes" id="UP001256827">
    <property type="component" value="Chromosome"/>
</dbReference>
<feature type="transmembrane region" description="Helical" evidence="8">
    <location>
        <begin position="147"/>
        <end position="167"/>
    </location>
</feature>
<evidence type="ECO:0000256" key="3">
    <source>
        <dbReference type="ARBA" id="ARBA00022448"/>
    </source>
</evidence>
<keyword evidence="3" id="KW-0813">Transport</keyword>
<evidence type="ECO:0000256" key="7">
    <source>
        <dbReference type="ARBA" id="ARBA00023136"/>
    </source>
</evidence>
<evidence type="ECO:0000256" key="2">
    <source>
        <dbReference type="ARBA" id="ARBA00007998"/>
    </source>
</evidence>
<feature type="transmembrane region" description="Helical" evidence="8">
    <location>
        <begin position="218"/>
        <end position="239"/>
    </location>
</feature>
<dbReference type="NCBIfam" id="TIGR00912">
    <property type="entry name" value="2A0309"/>
    <property type="match status" value="1"/>
</dbReference>
<feature type="transmembrane region" description="Helical" evidence="8">
    <location>
        <begin position="187"/>
        <end position="206"/>
    </location>
</feature>
<feature type="transmembrane region" description="Helical" evidence="8">
    <location>
        <begin position="115"/>
        <end position="135"/>
    </location>
</feature>
<feature type="transmembrane region" description="Helical" evidence="8">
    <location>
        <begin position="302"/>
        <end position="321"/>
    </location>
</feature>
<protein>
    <submittedName>
        <fullName evidence="9">Endospore germination permease</fullName>
    </submittedName>
</protein>
<evidence type="ECO:0000313" key="9">
    <source>
        <dbReference type="EMBL" id="WNC12190.1"/>
    </source>
</evidence>
<proteinExistence type="inferred from homology"/>
<feature type="transmembrane region" description="Helical" evidence="8">
    <location>
        <begin position="77"/>
        <end position="95"/>
    </location>
</feature>
<evidence type="ECO:0000256" key="1">
    <source>
        <dbReference type="ARBA" id="ARBA00004141"/>
    </source>
</evidence>
<comment type="subcellular location">
    <subcellularLocation>
        <location evidence="1">Membrane</location>
        <topology evidence="1">Multi-pass membrane protein</topology>
    </subcellularLocation>
</comment>
<keyword evidence="4" id="KW-0309">Germination</keyword>
<feature type="transmembrane region" description="Helical" evidence="8">
    <location>
        <begin position="45"/>
        <end position="65"/>
    </location>
</feature>
<feature type="transmembrane region" description="Helical" evidence="8">
    <location>
        <begin position="271"/>
        <end position="290"/>
    </location>
</feature>
<accession>A0ABY9SWJ7</accession>
<comment type="similarity">
    <text evidence="2">Belongs to the amino acid-polyamine-organocation (APC) superfamily. Spore germination protein (SGP) (TC 2.A.3.9) family.</text>
</comment>
<keyword evidence="5 8" id="KW-0812">Transmembrane</keyword>
<feature type="transmembrane region" description="Helical" evidence="8">
    <location>
        <begin position="333"/>
        <end position="354"/>
    </location>
</feature>
<keyword evidence="7 8" id="KW-0472">Membrane</keyword>
<keyword evidence="10" id="KW-1185">Reference proteome</keyword>
<dbReference type="InterPro" id="IPR004761">
    <property type="entry name" value="Spore_GerAB"/>
</dbReference>
<gene>
    <name evidence="9" type="ORF">RGB73_15710</name>
</gene>
<evidence type="ECO:0000256" key="5">
    <source>
        <dbReference type="ARBA" id="ARBA00022692"/>
    </source>
</evidence>
<evidence type="ECO:0000256" key="8">
    <source>
        <dbReference type="SAM" id="Phobius"/>
    </source>
</evidence>
<keyword evidence="6 8" id="KW-1133">Transmembrane helix</keyword>
<sequence length="374" mass="41658">MQKNMRISSTQMGILVLPVMIATADLLVPGISARQATQDMWLTPLVASLTGFVTVFLVFQLHRLYPGESIIQYSTRIVGTLLGKVCGFLILYDFLYSNGNIIRQYGEFIVGTSLYQTPLLAVISSMVLLCAYAVKAGLEVLARAAQVFVPVLVILYASLFLLMMPFMKIEHLFPMLEHGFVPVLKGALTPQGWFSEVILFSFLLPFRREQDKDMGTGIVAVFLGMIALTGINLSTWLVMGQETTYMTYSFYNAIQLISYADFFENIDSVVIAMWVIGGFIKISLFYYAMALGTAQWLQLDDYRPLVLPLGILLVVFSLWTAPNLTELSANIQAIAGFQTTVFFTLIPLFLWVVAKLRTGKKTRPASTLPSPEAK</sequence>
<dbReference type="PANTHER" id="PTHR34975:SF2">
    <property type="entry name" value="SPORE GERMINATION PROTEIN A2"/>
    <property type="match status" value="1"/>
</dbReference>
<organism evidence="9 10">
    <name type="scientific">Brevibacillus brevis</name>
    <name type="common">Bacillus brevis</name>
    <dbReference type="NCBI Taxonomy" id="1393"/>
    <lineage>
        <taxon>Bacteria</taxon>
        <taxon>Bacillati</taxon>
        <taxon>Bacillota</taxon>
        <taxon>Bacilli</taxon>
        <taxon>Bacillales</taxon>
        <taxon>Paenibacillaceae</taxon>
        <taxon>Brevibacillus</taxon>
    </lineage>
</organism>
<reference evidence="9 10" key="1">
    <citation type="submission" date="2023-09" db="EMBL/GenBank/DDBJ databases">
        <title>Complete Genome and Methylome dissection of Bacillus brevis NEB573 original source of BbsI restriction endonuclease.</title>
        <authorList>
            <person name="Fomenkov A."/>
            <person name="Roberts R.D."/>
        </authorList>
    </citation>
    <scope>NUCLEOTIDE SEQUENCE [LARGE SCALE GENOMIC DNA]</scope>
    <source>
        <strain evidence="9 10">NEB573</strain>
    </source>
</reference>
<evidence type="ECO:0000313" key="10">
    <source>
        <dbReference type="Proteomes" id="UP001256827"/>
    </source>
</evidence>
<dbReference type="RefSeq" id="WP_310763460.1">
    <property type="nucleotide sequence ID" value="NZ_CP134050.1"/>
</dbReference>
<feature type="transmembrane region" description="Helical" evidence="8">
    <location>
        <begin position="12"/>
        <end position="33"/>
    </location>
</feature>
<dbReference type="EMBL" id="CP134050">
    <property type="protein sequence ID" value="WNC12190.1"/>
    <property type="molecule type" value="Genomic_DNA"/>
</dbReference>
<evidence type="ECO:0000256" key="6">
    <source>
        <dbReference type="ARBA" id="ARBA00022989"/>
    </source>
</evidence>
<dbReference type="Pfam" id="PF03845">
    <property type="entry name" value="Spore_permease"/>
    <property type="match status" value="1"/>
</dbReference>